<dbReference type="PANTHER" id="PTHR48090">
    <property type="entry name" value="UNDECAPRENYL-PHOSPHATE 4-DEOXY-4-FORMAMIDO-L-ARABINOSE TRANSFERASE-RELATED"/>
    <property type="match status" value="1"/>
</dbReference>
<name>A0A2H0VEN0_9BACT</name>
<evidence type="ECO:0000313" key="3">
    <source>
        <dbReference type="EMBL" id="PIR97584.1"/>
    </source>
</evidence>
<dbReference type="Gene3D" id="3.90.550.10">
    <property type="entry name" value="Spore Coat Polysaccharide Biosynthesis Protein SpsA, Chain A"/>
    <property type="match status" value="1"/>
</dbReference>
<evidence type="ECO:0000259" key="2">
    <source>
        <dbReference type="Pfam" id="PF00535"/>
    </source>
</evidence>
<dbReference type="InterPro" id="IPR001173">
    <property type="entry name" value="Glyco_trans_2-like"/>
</dbReference>
<dbReference type="GO" id="GO:0016740">
    <property type="term" value="F:transferase activity"/>
    <property type="evidence" value="ECO:0007669"/>
    <property type="project" value="UniProtKB-KW"/>
</dbReference>
<protein>
    <submittedName>
        <fullName evidence="3">Glycosyltransferase family 2 protein</fullName>
    </submittedName>
</protein>
<feature type="domain" description="Glycosyltransferase 2-like" evidence="2">
    <location>
        <begin position="7"/>
        <end position="167"/>
    </location>
</feature>
<proteinExistence type="predicted"/>
<keyword evidence="1" id="KW-0812">Transmembrane</keyword>
<dbReference type="Proteomes" id="UP000230557">
    <property type="component" value="Unassembled WGS sequence"/>
</dbReference>
<dbReference type="SUPFAM" id="SSF53448">
    <property type="entry name" value="Nucleotide-diphospho-sugar transferases"/>
    <property type="match status" value="1"/>
</dbReference>
<evidence type="ECO:0000256" key="1">
    <source>
        <dbReference type="SAM" id="Phobius"/>
    </source>
</evidence>
<reference evidence="4" key="1">
    <citation type="submission" date="2017-09" db="EMBL/GenBank/DDBJ databases">
        <title>Depth-based differentiation of microbial function through sediment-hosted aquifers and enrichment of novel symbionts in the deep terrestrial subsurface.</title>
        <authorList>
            <person name="Probst A.J."/>
            <person name="Ladd B."/>
            <person name="Jarett J.K."/>
            <person name="Geller-Mcgrath D.E."/>
            <person name="Sieber C.M.K."/>
            <person name="Emerson J.B."/>
            <person name="Anantharaman K."/>
            <person name="Thomas B.C."/>
            <person name="Malmstrom R."/>
            <person name="Stieglmeier M."/>
            <person name="Klingl A."/>
            <person name="Woyke T."/>
            <person name="Ryan C.M."/>
            <person name="Banfield J.F."/>
        </authorList>
    </citation>
    <scope>NUCLEOTIDE SEQUENCE [LARGE SCALE GENOMIC DNA]</scope>
</reference>
<dbReference type="EMBL" id="PFAJ01000007">
    <property type="protein sequence ID" value="PIR97584.1"/>
    <property type="molecule type" value="Genomic_DNA"/>
</dbReference>
<dbReference type="InterPro" id="IPR029044">
    <property type="entry name" value="Nucleotide-diphossugar_trans"/>
</dbReference>
<gene>
    <name evidence="3" type="ORF">COT91_00715</name>
</gene>
<organism evidence="3 4">
    <name type="scientific">Candidatus Doudnabacteria bacterium CG10_big_fil_rev_8_21_14_0_10_41_10</name>
    <dbReference type="NCBI Taxonomy" id="1974551"/>
    <lineage>
        <taxon>Bacteria</taxon>
        <taxon>Candidatus Doudnaibacteriota</taxon>
    </lineage>
</organism>
<comment type="caution">
    <text evidence="3">The sequence shown here is derived from an EMBL/GenBank/DDBJ whole genome shotgun (WGS) entry which is preliminary data.</text>
</comment>
<keyword evidence="1" id="KW-1133">Transmembrane helix</keyword>
<dbReference type="AlphaFoldDB" id="A0A2H0VEN0"/>
<accession>A0A2H0VEN0</accession>
<keyword evidence="3" id="KW-0808">Transferase</keyword>
<feature type="transmembrane region" description="Helical" evidence="1">
    <location>
        <begin position="239"/>
        <end position="263"/>
    </location>
</feature>
<dbReference type="PANTHER" id="PTHR48090:SF7">
    <property type="entry name" value="RFBJ PROTEIN"/>
    <property type="match status" value="1"/>
</dbReference>
<sequence>MHKKLIVMIPAYNERETIGEVIRKIPRKILPFETLEILVIDDGSRDGTVQVARDAGANHVISHDINRGLATTFNTGLQTAIKLGADVIVNIDADGQYDSSEIGNLVKPILEKKAEIVIGDRQVRGLIFMSAVKKYGNILGSFLIRKLSGADVTDASSGFRAFSREAALRLNVFTTVTYTHETIIDAASKGIKIGEVDIKFLQTKRPGGKSRLISNVFQHIKNSFMMIVRTYILYKPLKAFFYLGSTFILAGAILGVRFLYFYITVGGQGKIQSLILVAVLAIVGFQIVMMGFLADASHINRKVSEELLYREKAKNIDQA</sequence>
<dbReference type="Pfam" id="PF00535">
    <property type="entry name" value="Glycos_transf_2"/>
    <property type="match status" value="1"/>
</dbReference>
<evidence type="ECO:0000313" key="4">
    <source>
        <dbReference type="Proteomes" id="UP000230557"/>
    </source>
</evidence>
<dbReference type="InterPro" id="IPR050256">
    <property type="entry name" value="Glycosyltransferase_2"/>
</dbReference>
<dbReference type="CDD" id="cd04179">
    <property type="entry name" value="DPM_DPG-synthase_like"/>
    <property type="match status" value="1"/>
</dbReference>
<feature type="transmembrane region" description="Helical" evidence="1">
    <location>
        <begin position="275"/>
        <end position="294"/>
    </location>
</feature>
<keyword evidence="1" id="KW-0472">Membrane</keyword>